<dbReference type="SUPFAM" id="SSF53850">
    <property type="entry name" value="Periplasmic binding protein-like II"/>
    <property type="match status" value="1"/>
</dbReference>
<evidence type="ECO:0000256" key="2">
    <source>
        <dbReference type="ARBA" id="ARBA00023015"/>
    </source>
</evidence>
<comment type="similarity">
    <text evidence="1">Belongs to the LysR transcriptional regulatory family.</text>
</comment>
<dbReference type="GO" id="GO:0003677">
    <property type="term" value="F:DNA binding"/>
    <property type="evidence" value="ECO:0007669"/>
    <property type="project" value="UniProtKB-KW"/>
</dbReference>
<keyword evidence="4" id="KW-0804">Transcription</keyword>
<dbReference type="InterPro" id="IPR050950">
    <property type="entry name" value="HTH-type_LysR_regulators"/>
</dbReference>
<dbReference type="EMBL" id="WHUT02000013">
    <property type="protein sequence ID" value="NUB46224.1"/>
    <property type="molecule type" value="Genomic_DNA"/>
</dbReference>
<dbReference type="AlphaFoldDB" id="A0A8X8GXP1"/>
<keyword evidence="2" id="KW-0805">Transcription regulation</keyword>
<evidence type="ECO:0000256" key="1">
    <source>
        <dbReference type="ARBA" id="ARBA00009437"/>
    </source>
</evidence>
<evidence type="ECO:0000259" key="5">
    <source>
        <dbReference type="PROSITE" id="PS50931"/>
    </source>
</evidence>
<dbReference type="RefSeq" id="WP_174539967.1">
    <property type="nucleotide sequence ID" value="NZ_WHUT02000013.1"/>
</dbReference>
<feature type="domain" description="HTH lysR-type" evidence="5">
    <location>
        <begin position="5"/>
        <end position="62"/>
    </location>
</feature>
<dbReference type="Pfam" id="PF00126">
    <property type="entry name" value="HTH_1"/>
    <property type="match status" value="1"/>
</dbReference>
<dbReference type="Proteomes" id="UP000484076">
    <property type="component" value="Unassembled WGS sequence"/>
</dbReference>
<name>A0A8X8GXP1_9RHOB</name>
<comment type="caution">
    <text evidence="6">The sequence shown here is derived from an EMBL/GenBank/DDBJ whole genome shotgun (WGS) entry which is preliminary data.</text>
</comment>
<gene>
    <name evidence="6" type="ORF">GEU84_017675</name>
</gene>
<dbReference type="InterPro" id="IPR000847">
    <property type="entry name" value="LysR_HTH_N"/>
</dbReference>
<evidence type="ECO:0000256" key="4">
    <source>
        <dbReference type="ARBA" id="ARBA00023163"/>
    </source>
</evidence>
<dbReference type="GO" id="GO:0003700">
    <property type="term" value="F:DNA-binding transcription factor activity"/>
    <property type="evidence" value="ECO:0007669"/>
    <property type="project" value="InterPro"/>
</dbReference>
<dbReference type="PROSITE" id="PS50931">
    <property type="entry name" value="HTH_LYSR"/>
    <property type="match status" value="1"/>
</dbReference>
<accession>A0A8X8GXP1</accession>
<protein>
    <submittedName>
        <fullName evidence="6">LysR family transcriptional regulator</fullName>
    </submittedName>
</protein>
<dbReference type="SUPFAM" id="SSF46785">
    <property type="entry name" value="Winged helix' DNA-binding domain"/>
    <property type="match status" value="1"/>
</dbReference>
<keyword evidence="3" id="KW-0238">DNA-binding</keyword>
<dbReference type="InterPro" id="IPR036390">
    <property type="entry name" value="WH_DNA-bd_sf"/>
</dbReference>
<organism evidence="6 7">
    <name type="scientific">Fertoeibacter niger</name>
    <dbReference type="NCBI Taxonomy" id="2656921"/>
    <lineage>
        <taxon>Bacteria</taxon>
        <taxon>Pseudomonadati</taxon>
        <taxon>Pseudomonadota</taxon>
        <taxon>Alphaproteobacteria</taxon>
        <taxon>Rhodobacterales</taxon>
        <taxon>Paracoccaceae</taxon>
        <taxon>Fertoeibacter</taxon>
    </lineage>
</organism>
<dbReference type="Gene3D" id="3.40.190.10">
    <property type="entry name" value="Periplasmic binding protein-like II"/>
    <property type="match status" value="2"/>
</dbReference>
<dbReference type="InterPro" id="IPR005119">
    <property type="entry name" value="LysR_subst-bd"/>
</dbReference>
<evidence type="ECO:0000256" key="3">
    <source>
        <dbReference type="ARBA" id="ARBA00023125"/>
    </source>
</evidence>
<evidence type="ECO:0000313" key="6">
    <source>
        <dbReference type="EMBL" id="NUB46224.1"/>
    </source>
</evidence>
<dbReference type="PANTHER" id="PTHR30419:SF8">
    <property type="entry name" value="NITROGEN ASSIMILATION TRANSCRIPTIONAL ACTIVATOR-RELATED"/>
    <property type="match status" value="1"/>
</dbReference>
<dbReference type="PANTHER" id="PTHR30419">
    <property type="entry name" value="HTH-TYPE TRANSCRIPTIONAL REGULATOR YBHD"/>
    <property type="match status" value="1"/>
</dbReference>
<dbReference type="Pfam" id="PF03466">
    <property type="entry name" value="LysR_substrate"/>
    <property type="match status" value="1"/>
</dbReference>
<sequence>MHPGIKLRHIRAFLDIAAEGSLTAVARAQGITQPALSRSLAELEALLGQPLFHRQGRRLVLTEAGALFRRHAGQGVQAFEAAWGALRPGTGGTLRLGVLPTAATRLVPLVALRFRTLNPDTVLSVISGPHAYLMRNLREGGIDLMVGRMPQAADMPDLSFDHLYEEQVVLCARAGHPLARMPVAEVLRRVPLVLPPEGAVIRPAVEDYMASLGLAGVGAAFETVSFAIGRGLVLGSDAVWFISKGVIGDDLARGDLMLIPTGDRFLSGSVGLTRRQAAAGGAGVDLLVELTRAAVAEGAHR</sequence>
<proteinExistence type="inferred from homology"/>
<dbReference type="InterPro" id="IPR036388">
    <property type="entry name" value="WH-like_DNA-bd_sf"/>
</dbReference>
<reference evidence="6" key="1">
    <citation type="submission" date="2020-05" db="EMBL/GenBank/DDBJ databases">
        <title>Fertoebacter nigrum gen. nov., sp. nov., a new member of the family Rhodobacteraceae.</title>
        <authorList>
            <person name="Szuroczki S."/>
            <person name="Abbaszade G."/>
            <person name="Buni D."/>
            <person name="Schumann P."/>
            <person name="Toth E."/>
        </authorList>
    </citation>
    <scope>NUCLEOTIDE SEQUENCE</scope>
    <source>
        <strain evidence="6">RG-N-1a</strain>
    </source>
</reference>
<dbReference type="PRINTS" id="PR00039">
    <property type="entry name" value="HTHLYSR"/>
</dbReference>
<dbReference type="GO" id="GO:0005829">
    <property type="term" value="C:cytosol"/>
    <property type="evidence" value="ECO:0007669"/>
    <property type="project" value="TreeGrafter"/>
</dbReference>
<evidence type="ECO:0000313" key="7">
    <source>
        <dbReference type="Proteomes" id="UP000484076"/>
    </source>
</evidence>
<dbReference type="FunFam" id="1.10.10.10:FF:000001">
    <property type="entry name" value="LysR family transcriptional regulator"/>
    <property type="match status" value="1"/>
</dbReference>
<keyword evidence="7" id="KW-1185">Reference proteome</keyword>
<dbReference type="Gene3D" id="1.10.10.10">
    <property type="entry name" value="Winged helix-like DNA-binding domain superfamily/Winged helix DNA-binding domain"/>
    <property type="match status" value="1"/>
</dbReference>